<feature type="transmembrane region" description="Helical" evidence="1">
    <location>
        <begin position="275"/>
        <end position="298"/>
    </location>
</feature>
<dbReference type="Proteomes" id="UP000789759">
    <property type="component" value="Unassembled WGS sequence"/>
</dbReference>
<name>A0A9N9GZP6_9GLOM</name>
<comment type="caution">
    <text evidence="2">The sequence shown here is derived from an EMBL/GenBank/DDBJ whole genome shotgun (WGS) entry which is preliminary data.</text>
</comment>
<dbReference type="EMBL" id="CAJVQA010006310">
    <property type="protein sequence ID" value="CAG8638287.1"/>
    <property type="molecule type" value="Genomic_DNA"/>
</dbReference>
<proteinExistence type="predicted"/>
<dbReference type="AlphaFoldDB" id="A0A9N9GZP6"/>
<sequence>MIIEKFQKYRKTEPTSLFVLKSFVLILLLILLFGYTWLIIWDIYNDNPVVQNSLEEANYIPVPDILSHTNQTTNITCHFVNASGIHDCNQYITYYTGIINGMHTGYFSTNGLMFSTIPNNGISSLELKIYLNDASFNLSDSTLVPDILFSMDDADFDKNYNNGLFVSDQFQLSLYSKFPNTIFQLNQYSLAAFSSYTLKIKRKRKELMLPSWKNYIGFSSNLESIPYITSTLETFPLTKETGPLILLTKITIEPQIFIVQVETDKRFILSVINSLGLIGGACGFVVAIYTTLFGNIAIKPWGLIQKYGFKINKSVQTKLHNTLEFIPFVNHPKTTNNLSNYELKRRLDSLQLFITEYVADVQYLEEIYKVNINKEGNCT</sequence>
<keyword evidence="1" id="KW-0472">Membrane</keyword>
<evidence type="ECO:0000313" key="3">
    <source>
        <dbReference type="Proteomes" id="UP000789759"/>
    </source>
</evidence>
<evidence type="ECO:0000313" key="2">
    <source>
        <dbReference type="EMBL" id="CAG8638287.1"/>
    </source>
</evidence>
<organism evidence="2 3">
    <name type="scientific">Cetraspora pellucida</name>
    <dbReference type="NCBI Taxonomy" id="1433469"/>
    <lineage>
        <taxon>Eukaryota</taxon>
        <taxon>Fungi</taxon>
        <taxon>Fungi incertae sedis</taxon>
        <taxon>Mucoromycota</taxon>
        <taxon>Glomeromycotina</taxon>
        <taxon>Glomeromycetes</taxon>
        <taxon>Diversisporales</taxon>
        <taxon>Gigasporaceae</taxon>
        <taxon>Cetraspora</taxon>
    </lineage>
</organism>
<keyword evidence="1" id="KW-1133">Transmembrane helix</keyword>
<evidence type="ECO:0000256" key="1">
    <source>
        <dbReference type="SAM" id="Phobius"/>
    </source>
</evidence>
<protein>
    <submittedName>
        <fullName evidence="2">4035_t:CDS:1</fullName>
    </submittedName>
</protein>
<feature type="transmembrane region" description="Helical" evidence="1">
    <location>
        <begin position="20"/>
        <end position="44"/>
    </location>
</feature>
<keyword evidence="3" id="KW-1185">Reference proteome</keyword>
<reference evidence="2" key="1">
    <citation type="submission" date="2021-06" db="EMBL/GenBank/DDBJ databases">
        <authorList>
            <person name="Kallberg Y."/>
            <person name="Tangrot J."/>
            <person name="Rosling A."/>
        </authorList>
    </citation>
    <scope>NUCLEOTIDE SEQUENCE</scope>
    <source>
        <strain evidence="2">FL966</strain>
    </source>
</reference>
<dbReference type="OrthoDB" id="2421077at2759"/>
<gene>
    <name evidence="2" type="ORF">CPELLU_LOCUS8727</name>
</gene>
<accession>A0A9N9GZP6</accession>
<keyword evidence="1" id="KW-0812">Transmembrane</keyword>